<evidence type="ECO:0000313" key="1">
    <source>
        <dbReference type="EMBL" id="WTP92446.1"/>
    </source>
</evidence>
<accession>A0AAU1IFL8</accession>
<protein>
    <submittedName>
        <fullName evidence="1">Uncharacterized protein</fullName>
    </submittedName>
</protein>
<dbReference type="EMBL" id="CP108140">
    <property type="protein sequence ID" value="WTP92446.1"/>
    <property type="molecule type" value="Genomic_DNA"/>
</dbReference>
<proteinExistence type="predicted"/>
<sequence length="74" mass="7728">MVSNVATPFSTSAVPRVLASSINVTVPVGLFPVTVADSFAVSPKFDGFGEEVRVIPVAFFTICDKGAEVLGRVL</sequence>
<gene>
    <name evidence="1" type="ORF">OG477_00655</name>
    <name evidence="2" type="ORF">OG477_44685</name>
</gene>
<reference evidence="1" key="1">
    <citation type="submission" date="2022-10" db="EMBL/GenBank/DDBJ databases">
        <title>The complete genomes of actinobacterial strains from the NBC collection.</title>
        <authorList>
            <person name="Joergensen T.S."/>
            <person name="Alvarez Arevalo M."/>
            <person name="Sterndorff E.B."/>
            <person name="Faurdal D."/>
            <person name="Vuksanovic O."/>
            <person name="Mourched A.-S."/>
            <person name="Charusanti P."/>
            <person name="Shaw S."/>
            <person name="Blin K."/>
            <person name="Weber T."/>
        </authorList>
    </citation>
    <scope>NUCLEOTIDE SEQUENCE</scope>
    <source>
        <strain evidence="1">NBC 00180</strain>
    </source>
</reference>
<dbReference type="EMBL" id="CP108140">
    <property type="protein sequence ID" value="WTP92468.1"/>
    <property type="molecule type" value="Genomic_DNA"/>
</dbReference>
<evidence type="ECO:0000313" key="2">
    <source>
        <dbReference type="EMBL" id="WTP92468.1"/>
    </source>
</evidence>
<dbReference type="AlphaFoldDB" id="A0AAU1IFL8"/>
<name>A0AAU1IFL8_9ACTN</name>
<organism evidence="1">
    <name type="scientific">Streptomyces sp. NBC_00180</name>
    <dbReference type="NCBI Taxonomy" id="2903632"/>
    <lineage>
        <taxon>Bacteria</taxon>
        <taxon>Bacillati</taxon>
        <taxon>Actinomycetota</taxon>
        <taxon>Actinomycetes</taxon>
        <taxon>Kitasatosporales</taxon>
        <taxon>Streptomycetaceae</taxon>
        <taxon>Streptomyces</taxon>
    </lineage>
</organism>